<evidence type="ECO:0000256" key="5">
    <source>
        <dbReference type="RuleBase" id="RU361279"/>
    </source>
</evidence>
<dbReference type="EC" id="6.3.3.2" evidence="5"/>
<organism evidence="6 7">
    <name type="scientific">Methylohalomonas lacus</name>
    <dbReference type="NCBI Taxonomy" id="398773"/>
    <lineage>
        <taxon>Bacteria</taxon>
        <taxon>Pseudomonadati</taxon>
        <taxon>Pseudomonadota</taxon>
        <taxon>Gammaproteobacteria</taxon>
        <taxon>Methylohalomonadales</taxon>
        <taxon>Methylohalomonadaceae</taxon>
        <taxon>Methylohalomonas</taxon>
    </lineage>
</organism>
<sequence>MPESTAESLQQQKKALRQAVIARRDALPQPSRDEASRLIRARLLSLPVVQAAGSLFVFISYASEVDTHPLINDLLEAGRRVAVPKIVDKTTMLSAPMQDWQDLQPDRMGILTPTSDSHDPGPFDVAVTPGVAFTEAGDRLGYGRGYYDRWFASHDVDTKIAICFEEQIVDSLPTDDYDLPVDLIVTERRLIRRKLC</sequence>
<dbReference type="InterPro" id="IPR024185">
    <property type="entry name" value="FTHF_cligase-like_sf"/>
</dbReference>
<dbReference type="Gene3D" id="3.40.50.10420">
    <property type="entry name" value="NagB/RpiA/CoA transferase-like"/>
    <property type="match status" value="1"/>
</dbReference>
<dbReference type="PANTHER" id="PTHR23407:SF1">
    <property type="entry name" value="5-FORMYLTETRAHYDROFOLATE CYCLO-LIGASE"/>
    <property type="match status" value="1"/>
</dbReference>
<dbReference type="GO" id="GO:0009396">
    <property type="term" value="P:folic acid-containing compound biosynthetic process"/>
    <property type="evidence" value="ECO:0007669"/>
    <property type="project" value="TreeGrafter"/>
</dbReference>
<feature type="binding site" evidence="4">
    <location>
        <position position="59"/>
    </location>
    <ligand>
        <name>substrate</name>
    </ligand>
</feature>
<name>A0AAE3HP67_9GAMM</name>
<feature type="binding site" evidence="4">
    <location>
        <position position="64"/>
    </location>
    <ligand>
        <name>substrate</name>
    </ligand>
</feature>
<evidence type="ECO:0000256" key="2">
    <source>
        <dbReference type="ARBA" id="ARBA00022741"/>
    </source>
</evidence>
<gene>
    <name evidence="6" type="ORF">J2T55_002478</name>
</gene>
<reference evidence="6" key="1">
    <citation type="submission" date="2022-08" db="EMBL/GenBank/DDBJ databases">
        <title>Genomic Encyclopedia of Type Strains, Phase III (KMG-III): the genomes of soil and plant-associated and newly described type strains.</title>
        <authorList>
            <person name="Whitman W."/>
        </authorList>
    </citation>
    <scope>NUCLEOTIDE SEQUENCE</scope>
    <source>
        <strain evidence="6">HMT 1</strain>
    </source>
</reference>
<dbReference type="PIRSF" id="PIRSF006806">
    <property type="entry name" value="FTHF_cligase"/>
    <property type="match status" value="1"/>
</dbReference>
<evidence type="ECO:0000313" key="6">
    <source>
        <dbReference type="EMBL" id="MCS3904442.1"/>
    </source>
</evidence>
<feature type="binding site" evidence="4">
    <location>
        <begin position="13"/>
        <end position="17"/>
    </location>
    <ligand>
        <name>ATP</name>
        <dbReference type="ChEBI" id="CHEBI:30616"/>
    </ligand>
</feature>
<dbReference type="EMBL" id="JANUCT010000023">
    <property type="protein sequence ID" value="MCS3904442.1"/>
    <property type="molecule type" value="Genomic_DNA"/>
</dbReference>
<proteinExistence type="inferred from homology"/>
<comment type="catalytic activity">
    <reaction evidence="5">
        <text>(6S)-5-formyl-5,6,7,8-tetrahydrofolate + ATP = (6R)-5,10-methenyltetrahydrofolate + ADP + phosphate</text>
        <dbReference type="Rhea" id="RHEA:10488"/>
        <dbReference type="ChEBI" id="CHEBI:30616"/>
        <dbReference type="ChEBI" id="CHEBI:43474"/>
        <dbReference type="ChEBI" id="CHEBI:57455"/>
        <dbReference type="ChEBI" id="CHEBI:57457"/>
        <dbReference type="ChEBI" id="CHEBI:456216"/>
        <dbReference type="EC" id="6.3.3.2"/>
    </reaction>
</comment>
<dbReference type="InterPro" id="IPR037171">
    <property type="entry name" value="NagB/RpiA_transferase-like"/>
</dbReference>
<keyword evidence="5" id="KW-0460">Magnesium</keyword>
<feature type="binding site" evidence="4">
    <location>
        <begin position="139"/>
        <end position="147"/>
    </location>
    <ligand>
        <name>ATP</name>
        <dbReference type="ChEBI" id="CHEBI:30616"/>
    </ligand>
</feature>
<comment type="caution">
    <text evidence="6">The sequence shown here is derived from an EMBL/GenBank/DDBJ whole genome shotgun (WGS) entry which is preliminary data.</text>
</comment>
<keyword evidence="7" id="KW-1185">Reference proteome</keyword>
<dbReference type="GO" id="GO:0005524">
    <property type="term" value="F:ATP binding"/>
    <property type="evidence" value="ECO:0007669"/>
    <property type="project" value="UniProtKB-KW"/>
</dbReference>
<comment type="similarity">
    <text evidence="1 5">Belongs to the 5-formyltetrahydrofolate cyclo-ligase family.</text>
</comment>
<dbReference type="NCBIfam" id="TIGR02727">
    <property type="entry name" value="MTHFS_bact"/>
    <property type="match status" value="1"/>
</dbReference>
<keyword evidence="6" id="KW-0436">Ligase</keyword>
<dbReference type="InterPro" id="IPR002698">
    <property type="entry name" value="FTHF_cligase"/>
</dbReference>
<accession>A0AAE3HP67</accession>
<evidence type="ECO:0000313" key="7">
    <source>
        <dbReference type="Proteomes" id="UP001204445"/>
    </source>
</evidence>
<comment type="cofactor">
    <cofactor evidence="5">
        <name>Mg(2+)</name>
        <dbReference type="ChEBI" id="CHEBI:18420"/>
    </cofactor>
</comment>
<dbReference type="RefSeq" id="WP_259057385.1">
    <property type="nucleotide sequence ID" value="NZ_JANUCT010000023.1"/>
</dbReference>
<dbReference type="AlphaFoldDB" id="A0AAE3HP67"/>
<protein>
    <recommendedName>
        <fullName evidence="5">5-formyltetrahydrofolate cyclo-ligase</fullName>
        <ecNumber evidence="5">6.3.3.2</ecNumber>
    </recommendedName>
</protein>
<evidence type="ECO:0000256" key="1">
    <source>
        <dbReference type="ARBA" id="ARBA00010638"/>
    </source>
</evidence>
<keyword evidence="2 4" id="KW-0547">Nucleotide-binding</keyword>
<dbReference type="Pfam" id="PF01812">
    <property type="entry name" value="5-FTHF_cyc-lig"/>
    <property type="match status" value="1"/>
</dbReference>
<evidence type="ECO:0000256" key="4">
    <source>
        <dbReference type="PIRSR" id="PIRSR006806-1"/>
    </source>
</evidence>
<keyword evidence="5" id="KW-0479">Metal-binding</keyword>
<evidence type="ECO:0000256" key="3">
    <source>
        <dbReference type="ARBA" id="ARBA00022840"/>
    </source>
</evidence>
<dbReference type="GO" id="GO:0035999">
    <property type="term" value="P:tetrahydrofolate interconversion"/>
    <property type="evidence" value="ECO:0007669"/>
    <property type="project" value="TreeGrafter"/>
</dbReference>
<dbReference type="Proteomes" id="UP001204445">
    <property type="component" value="Unassembled WGS sequence"/>
</dbReference>
<dbReference type="GO" id="GO:0030272">
    <property type="term" value="F:5-formyltetrahydrofolate cyclo-ligase activity"/>
    <property type="evidence" value="ECO:0007669"/>
    <property type="project" value="UniProtKB-EC"/>
</dbReference>
<dbReference type="PANTHER" id="PTHR23407">
    <property type="entry name" value="ATPASE INHIBITOR/5-FORMYLTETRAHYDROFOLATE CYCLO-LIGASE"/>
    <property type="match status" value="1"/>
</dbReference>
<keyword evidence="3 4" id="KW-0067">ATP-binding</keyword>
<dbReference type="SUPFAM" id="SSF100950">
    <property type="entry name" value="NagB/RpiA/CoA transferase-like"/>
    <property type="match status" value="1"/>
</dbReference>
<dbReference type="GO" id="GO:0046872">
    <property type="term" value="F:metal ion binding"/>
    <property type="evidence" value="ECO:0007669"/>
    <property type="project" value="UniProtKB-KW"/>
</dbReference>